<dbReference type="OrthoDB" id="7256894at2"/>
<keyword evidence="4" id="KW-0255">Endonuclease</keyword>
<dbReference type="Proteomes" id="UP000188604">
    <property type="component" value="Chromosome"/>
</dbReference>
<name>A0A1U9KS20_9PROT</name>
<evidence type="ECO:0000313" key="10">
    <source>
        <dbReference type="Proteomes" id="UP000188604"/>
    </source>
</evidence>
<dbReference type="InterPro" id="IPR004659">
    <property type="entry name" value="RNase_E/G"/>
</dbReference>
<dbReference type="PANTHER" id="PTHR30001">
    <property type="entry name" value="RIBONUCLEASE"/>
    <property type="match status" value="1"/>
</dbReference>
<dbReference type="GO" id="GO:0004519">
    <property type="term" value="F:endonuclease activity"/>
    <property type="evidence" value="ECO:0007669"/>
    <property type="project" value="UniProtKB-KW"/>
</dbReference>
<evidence type="ECO:0000259" key="8">
    <source>
        <dbReference type="Pfam" id="PF10150"/>
    </source>
</evidence>
<keyword evidence="10" id="KW-1185">Reference proteome</keyword>
<dbReference type="PANTHER" id="PTHR30001:SF1">
    <property type="entry name" value="RIBONUCLEASE E_G-LIKE PROTEIN, CHLOROPLASTIC"/>
    <property type="match status" value="1"/>
</dbReference>
<dbReference type="InterPro" id="IPR019307">
    <property type="entry name" value="RNA-bd_AU-1/RNase_E/G"/>
</dbReference>
<dbReference type="EMBL" id="CP014691">
    <property type="protein sequence ID" value="AQS88684.1"/>
    <property type="molecule type" value="Genomic_DNA"/>
</dbReference>
<evidence type="ECO:0000256" key="3">
    <source>
        <dbReference type="ARBA" id="ARBA00022723"/>
    </source>
</evidence>
<keyword evidence="2" id="KW-0540">Nuclease</keyword>
<gene>
    <name evidence="9" type="ORF">A0U93_13005</name>
</gene>
<evidence type="ECO:0000256" key="7">
    <source>
        <dbReference type="ARBA" id="ARBA00022884"/>
    </source>
</evidence>
<keyword evidence="3" id="KW-0479">Metal-binding</keyword>
<evidence type="ECO:0000256" key="6">
    <source>
        <dbReference type="ARBA" id="ARBA00022842"/>
    </source>
</evidence>
<proteinExistence type="predicted"/>
<evidence type="ECO:0000256" key="2">
    <source>
        <dbReference type="ARBA" id="ARBA00022722"/>
    </source>
</evidence>
<accession>A0A1U9KS20</accession>
<evidence type="ECO:0000313" key="9">
    <source>
        <dbReference type="EMBL" id="AQS88684.1"/>
    </source>
</evidence>
<sequence length="358" mass="38133">MMEIRIAWSPGEARIAAMDGDTLQDFALWRPGKPDGYGDRHAVRILKSAENMGGAFVSLADGSDGFLTGQHAVGDLVSALVVRSPQGGKGLRLKPIEMAHAATEPALLARGPTPLETIAARYPDAPILIDEPAVAARIPASLRARIVRTPAAFDAHVTALCDALSEPVTELKGGVRATFTPTPALMAIDLDCPENTDRRSRATAQAGVNMAAFPDLCREIRLRNLSGAILIDPAGVTPRKRPALVPPLREALQHDPMKPQALGATALGLLEVVRTRSRPPLHELLNAPHGIGLSALRQIIAQRPTGAPPPPTLKAAISVVRALETDTVALDSFSTTYGTPLRLELAPDYPVNYWSLHI</sequence>
<dbReference type="GO" id="GO:0046872">
    <property type="term" value="F:metal ion binding"/>
    <property type="evidence" value="ECO:0007669"/>
    <property type="project" value="UniProtKB-KW"/>
</dbReference>
<evidence type="ECO:0000256" key="5">
    <source>
        <dbReference type="ARBA" id="ARBA00022801"/>
    </source>
</evidence>
<organism evidence="9 10">
    <name type="scientific">Neoasaia chiangmaiensis</name>
    <dbReference type="NCBI Taxonomy" id="320497"/>
    <lineage>
        <taxon>Bacteria</taxon>
        <taxon>Pseudomonadati</taxon>
        <taxon>Pseudomonadota</taxon>
        <taxon>Alphaproteobacteria</taxon>
        <taxon>Acetobacterales</taxon>
        <taxon>Acetobacteraceae</taxon>
        <taxon>Neoasaia</taxon>
    </lineage>
</organism>
<reference evidence="9 10" key="1">
    <citation type="submission" date="2016-03" db="EMBL/GenBank/DDBJ databases">
        <title>Acetic acid bacteria sequencing.</title>
        <authorList>
            <person name="Brandt J."/>
            <person name="Jakob F."/>
            <person name="Vogel R.F."/>
        </authorList>
    </citation>
    <scope>NUCLEOTIDE SEQUENCE [LARGE SCALE GENOMIC DNA]</scope>
    <source>
        <strain evidence="9 10">NBRC 101099</strain>
    </source>
</reference>
<dbReference type="GO" id="GO:0016787">
    <property type="term" value="F:hydrolase activity"/>
    <property type="evidence" value="ECO:0007669"/>
    <property type="project" value="UniProtKB-KW"/>
</dbReference>
<feature type="domain" description="RNA-binding protein AU-1/Ribonuclease E/G" evidence="8">
    <location>
        <begin position="156"/>
        <end position="276"/>
    </location>
</feature>
<dbReference type="Pfam" id="PF10150">
    <property type="entry name" value="RNase_E_G"/>
    <property type="match status" value="1"/>
</dbReference>
<dbReference type="GO" id="GO:0005737">
    <property type="term" value="C:cytoplasm"/>
    <property type="evidence" value="ECO:0007669"/>
    <property type="project" value="TreeGrafter"/>
</dbReference>
<dbReference type="GO" id="GO:0004540">
    <property type="term" value="F:RNA nuclease activity"/>
    <property type="evidence" value="ECO:0007669"/>
    <property type="project" value="InterPro"/>
</dbReference>
<dbReference type="KEGG" id="nch:A0U93_13005"/>
<protein>
    <recommendedName>
        <fullName evidence="8">RNA-binding protein AU-1/Ribonuclease E/G domain-containing protein</fullName>
    </recommendedName>
</protein>
<keyword evidence="5" id="KW-0378">Hydrolase</keyword>
<evidence type="ECO:0000256" key="4">
    <source>
        <dbReference type="ARBA" id="ARBA00022759"/>
    </source>
</evidence>
<comment type="cofactor">
    <cofactor evidence="1">
        <name>Mg(2+)</name>
        <dbReference type="ChEBI" id="CHEBI:18420"/>
    </cofactor>
</comment>
<evidence type="ECO:0000256" key="1">
    <source>
        <dbReference type="ARBA" id="ARBA00001946"/>
    </source>
</evidence>
<dbReference type="GO" id="GO:0006364">
    <property type="term" value="P:rRNA processing"/>
    <property type="evidence" value="ECO:0007669"/>
    <property type="project" value="TreeGrafter"/>
</dbReference>
<keyword evidence="6" id="KW-0460">Magnesium</keyword>
<dbReference type="AlphaFoldDB" id="A0A1U9KS20"/>
<keyword evidence="7" id="KW-0694">RNA-binding</keyword>
<dbReference type="STRING" id="320497.A0U93_13005"/>
<dbReference type="GO" id="GO:0003723">
    <property type="term" value="F:RNA binding"/>
    <property type="evidence" value="ECO:0007669"/>
    <property type="project" value="UniProtKB-KW"/>
</dbReference>